<dbReference type="AlphaFoldDB" id="A0A7R8V250"/>
<dbReference type="InParanoid" id="A0A7R8V250"/>
<evidence type="ECO:0000313" key="1">
    <source>
        <dbReference type="EMBL" id="CAD7091436.1"/>
    </source>
</evidence>
<organism evidence="1 2">
    <name type="scientific">Hermetia illucens</name>
    <name type="common">Black soldier fly</name>
    <dbReference type="NCBI Taxonomy" id="343691"/>
    <lineage>
        <taxon>Eukaryota</taxon>
        <taxon>Metazoa</taxon>
        <taxon>Ecdysozoa</taxon>
        <taxon>Arthropoda</taxon>
        <taxon>Hexapoda</taxon>
        <taxon>Insecta</taxon>
        <taxon>Pterygota</taxon>
        <taxon>Neoptera</taxon>
        <taxon>Endopterygota</taxon>
        <taxon>Diptera</taxon>
        <taxon>Brachycera</taxon>
        <taxon>Stratiomyomorpha</taxon>
        <taxon>Stratiomyidae</taxon>
        <taxon>Hermetiinae</taxon>
        <taxon>Hermetia</taxon>
    </lineage>
</organism>
<accession>A0A7R8V250</accession>
<evidence type="ECO:0000313" key="2">
    <source>
        <dbReference type="Proteomes" id="UP000594454"/>
    </source>
</evidence>
<gene>
    <name evidence="1" type="ORF">HERILL_LOCUS13852</name>
</gene>
<evidence type="ECO:0008006" key="3">
    <source>
        <dbReference type="Google" id="ProtNLM"/>
    </source>
</evidence>
<dbReference type="EMBL" id="LR899013">
    <property type="protein sequence ID" value="CAD7091436.1"/>
    <property type="molecule type" value="Genomic_DNA"/>
</dbReference>
<protein>
    <recommendedName>
        <fullName evidence="3">Transposase</fullName>
    </recommendedName>
</protein>
<sequence length="156" mass="17661">MELENMLAKHILDLEKNLFGLITCNVRQFAFDIAEKQHISQKFNKNRKIAGKAWFYALKNGHPELTVKQPKSTYLNKVKEKIIDENDLTPVRIFNVDESGFCTVQKNPQKIVNNLEGKKQVGAITSGERGANSTTVCCANAAGHFVLPILIFKRMR</sequence>
<dbReference type="Proteomes" id="UP000594454">
    <property type="component" value="Chromosome 5"/>
</dbReference>
<reference evidence="1 2" key="1">
    <citation type="submission" date="2020-11" db="EMBL/GenBank/DDBJ databases">
        <authorList>
            <person name="Wallbank WR R."/>
            <person name="Pardo Diaz C."/>
            <person name="Kozak K."/>
            <person name="Martin S."/>
            <person name="Jiggins C."/>
            <person name="Moest M."/>
            <person name="Warren A I."/>
            <person name="Generalovic N T."/>
            <person name="Byers J.R.P. K."/>
            <person name="Montejo-Kovacevich G."/>
            <person name="Yen C E."/>
        </authorList>
    </citation>
    <scope>NUCLEOTIDE SEQUENCE [LARGE SCALE GENOMIC DNA]</scope>
</reference>
<proteinExistence type="predicted"/>
<name>A0A7R8V250_HERIL</name>
<keyword evidence="2" id="KW-1185">Reference proteome</keyword>